<proteinExistence type="predicted"/>
<dbReference type="AlphaFoldDB" id="A0A316DD28"/>
<dbReference type="EMBL" id="QGGL01000004">
    <property type="protein sequence ID" value="PWK15033.1"/>
    <property type="molecule type" value="Genomic_DNA"/>
</dbReference>
<comment type="caution">
    <text evidence="1">The sequence shown here is derived from an EMBL/GenBank/DDBJ whole genome shotgun (WGS) entry which is preliminary data.</text>
</comment>
<sequence length="57" mass="6742">MTLIRKAHDASFFVDRIATFESQMKNLAYMKSRFDIRQDYYFVLVAKVDDQVNGYAL</sequence>
<organism evidence="1 2">
    <name type="scientific">Tumebacillus permanentifrigoris</name>
    <dbReference type="NCBI Taxonomy" id="378543"/>
    <lineage>
        <taxon>Bacteria</taxon>
        <taxon>Bacillati</taxon>
        <taxon>Bacillota</taxon>
        <taxon>Bacilli</taxon>
        <taxon>Bacillales</taxon>
        <taxon>Alicyclobacillaceae</taxon>
        <taxon>Tumebacillus</taxon>
    </lineage>
</organism>
<dbReference type="Proteomes" id="UP000245634">
    <property type="component" value="Unassembled WGS sequence"/>
</dbReference>
<evidence type="ECO:0000313" key="2">
    <source>
        <dbReference type="Proteomes" id="UP000245634"/>
    </source>
</evidence>
<protein>
    <submittedName>
        <fullName evidence="1">Uncharacterized protein</fullName>
    </submittedName>
</protein>
<evidence type="ECO:0000313" key="1">
    <source>
        <dbReference type="EMBL" id="PWK15033.1"/>
    </source>
</evidence>
<gene>
    <name evidence="1" type="ORF">C7459_104239</name>
</gene>
<accession>A0A316DD28</accession>
<name>A0A316DD28_9BACL</name>
<keyword evidence="2" id="KW-1185">Reference proteome</keyword>
<reference evidence="1 2" key="1">
    <citation type="submission" date="2018-05" db="EMBL/GenBank/DDBJ databases">
        <title>Genomic Encyclopedia of Type Strains, Phase IV (KMG-IV): sequencing the most valuable type-strain genomes for metagenomic binning, comparative biology and taxonomic classification.</title>
        <authorList>
            <person name="Goeker M."/>
        </authorList>
    </citation>
    <scope>NUCLEOTIDE SEQUENCE [LARGE SCALE GENOMIC DNA]</scope>
    <source>
        <strain evidence="1 2">DSM 18773</strain>
    </source>
</reference>